<dbReference type="InterPro" id="IPR012910">
    <property type="entry name" value="Plug_dom"/>
</dbReference>
<dbReference type="InterPro" id="IPR039426">
    <property type="entry name" value="TonB-dep_rcpt-like"/>
</dbReference>
<reference evidence="13 14" key="1">
    <citation type="journal article" date="2014" name="Genome Announc.">
        <title>Draft genome sequences of eight enterohepatic helicobacter species isolated from both laboratory and wild rodents.</title>
        <authorList>
            <person name="Sheh A."/>
            <person name="Shen Z."/>
            <person name="Fox J.G."/>
        </authorList>
    </citation>
    <scope>NUCLEOTIDE SEQUENCE [LARGE SCALE GENOMIC DNA]</scope>
    <source>
        <strain evidence="13 14">MIT 97-6194</strain>
    </source>
</reference>
<dbReference type="SUPFAM" id="SSF56935">
    <property type="entry name" value="Porins"/>
    <property type="match status" value="1"/>
</dbReference>
<dbReference type="PANTHER" id="PTHR30069:SF50">
    <property type="entry name" value="TONB-DEPENDENT RECEPTOR HI_1217-RELATED"/>
    <property type="match status" value="1"/>
</dbReference>
<keyword evidence="4 8" id="KW-0812">Transmembrane</keyword>
<feature type="domain" description="TonB-dependent receptor-like beta-barrel" evidence="11">
    <location>
        <begin position="320"/>
        <end position="763"/>
    </location>
</feature>
<proteinExistence type="inferred from homology"/>
<sequence>MISPPPPLSIDSKNVESKREDSKNIESINFAYDKNIESSILTLADADSNTTATTATTATNNSEDDEVEFDTIEISGQKIKEADKAFVTPGATSSRGKEIGETTQSIDSVIRSMPGTYTNTDQSQGSVQVNIRGMTGLGRVNTMVDGVSQTFFGTSADQGGYHAGGGTSAFGATIDQNFLAGFDVSRGSFSGGAGGNALMGSANLRTINVDDIATNTFGNFSVGALGRVAYGTNGIGPSGMVSSAFKFKPHGDSSSLGFLIAYSGRYITQNYRVGGGGSINQGSDLDGDGVIDPDVGESGAFNPSTLSQNPQSVLFKTEYKPTQDSNITFQYRTYINTLAGRRMFNSNYQLNAGYNPHDSKLVNLNFLVAFNDSRQKYSENNTIFGRTESNLSALNQATTIDLNNVFIFNFFNINYTFTPGVNVLLNDYTNTMTSAGADSTPFQPKGTQNLITTYLDNTLEYDIYRLDSNLNVVWYQLKGFKPVCESYVTSCFPKEATNINNKSVYFNASIMFSAKVHDYFMPFISYARTNRAPNVQEMFFTNNQGNSINPYLKPETADTFQVGFNGYKHGVFTSKDTLGYKAAYYYTNVKNYIYNKGFFVEDATTGEAQSFIMHLNWENLARFQGIELEFNYDIGYFYSRLAYSWQEFNQPFSETYAGDSIGFGYSRPSALPQDYGTFDIGARFFNESIIIGSIIKYTGKAKRISPISDDRNNNPANPDDMFPEIPSQDLPKIPTIWDLYIAWNPSNFKWGKYFNVRFEIQNLLDSNYMDALNAFNSSPSQGGYDANGNNIYLFNNAARGRTYIITAQLRF</sequence>
<dbReference type="Pfam" id="PF07715">
    <property type="entry name" value="Plug"/>
    <property type="match status" value="1"/>
</dbReference>
<keyword evidence="2 8" id="KW-0813">Transport</keyword>
<dbReference type="Proteomes" id="UP000029714">
    <property type="component" value="Unassembled WGS sequence"/>
</dbReference>
<comment type="subcellular location">
    <subcellularLocation>
        <location evidence="1 8">Cell outer membrane</location>
        <topology evidence="1 8">Multi-pass membrane protein</topology>
    </subcellularLocation>
</comment>
<keyword evidence="6 8" id="KW-0472">Membrane</keyword>
<dbReference type="PANTHER" id="PTHR30069">
    <property type="entry name" value="TONB-DEPENDENT OUTER MEMBRANE RECEPTOR"/>
    <property type="match status" value="1"/>
</dbReference>
<dbReference type="GO" id="GO:0044718">
    <property type="term" value="P:siderophore transmembrane transport"/>
    <property type="evidence" value="ECO:0007669"/>
    <property type="project" value="TreeGrafter"/>
</dbReference>
<feature type="region of interest" description="Disordered" evidence="10">
    <location>
        <begin position="284"/>
        <end position="303"/>
    </location>
</feature>
<dbReference type="InterPro" id="IPR036942">
    <property type="entry name" value="Beta-barrel_TonB_sf"/>
</dbReference>
<protein>
    <submittedName>
        <fullName evidence="13">TonB-dependent receptor</fullName>
    </submittedName>
</protein>
<keyword evidence="5 9" id="KW-0798">TonB box</keyword>
<dbReference type="Gene3D" id="2.40.170.20">
    <property type="entry name" value="TonB-dependent receptor, beta-barrel domain"/>
    <property type="match status" value="1"/>
</dbReference>
<evidence type="ECO:0000256" key="2">
    <source>
        <dbReference type="ARBA" id="ARBA00022448"/>
    </source>
</evidence>
<accession>A0A4U8T4K7</accession>
<dbReference type="OrthoDB" id="6046653at2"/>
<name>A0A4U8T4K7_9HELI</name>
<evidence type="ECO:0000256" key="4">
    <source>
        <dbReference type="ARBA" id="ARBA00022692"/>
    </source>
</evidence>
<evidence type="ECO:0000313" key="14">
    <source>
        <dbReference type="Proteomes" id="UP000029714"/>
    </source>
</evidence>
<gene>
    <name evidence="13" type="ORF">LS64_006340</name>
</gene>
<dbReference type="InterPro" id="IPR037066">
    <property type="entry name" value="Plug_dom_sf"/>
</dbReference>
<feature type="compositionally biased region" description="Basic and acidic residues" evidence="10">
    <location>
        <begin position="13"/>
        <end position="23"/>
    </location>
</feature>
<dbReference type="STRING" id="1548018.LS64_00895"/>
<dbReference type="GO" id="GO:0009279">
    <property type="term" value="C:cell outer membrane"/>
    <property type="evidence" value="ECO:0007669"/>
    <property type="project" value="UniProtKB-SubCell"/>
</dbReference>
<dbReference type="GO" id="GO:0015344">
    <property type="term" value="F:siderophore uptake transmembrane transporter activity"/>
    <property type="evidence" value="ECO:0007669"/>
    <property type="project" value="TreeGrafter"/>
</dbReference>
<keyword evidence="3 8" id="KW-1134">Transmembrane beta strand</keyword>
<evidence type="ECO:0000256" key="5">
    <source>
        <dbReference type="ARBA" id="ARBA00023077"/>
    </source>
</evidence>
<dbReference type="Gene3D" id="2.170.130.10">
    <property type="entry name" value="TonB-dependent receptor, plug domain"/>
    <property type="match status" value="1"/>
</dbReference>
<dbReference type="AlphaFoldDB" id="A0A4U8T4K7"/>
<evidence type="ECO:0000256" key="7">
    <source>
        <dbReference type="ARBA" id="ARBA00023237"/>
    </source>
</evidence>
<reference evidence="13 14" key="2">
    <citation type="journal article" date="2016" name="Infect. Immun.">
        <title>Helicobacter saguini, a Novel Helicobacter Isolated from Cotton-Top Tamarins with Ulcerative Colitis, Has Proinflammatory Properties and Induces Typhlocolitis and Dysplasia in Gnotobiotic IL-10-/- Mice.</title>
        <authorList>
            <person name="Shen Z."/>
            <person name="Mannion A."/>
            <person name="Whary M.T."/>
            <person name="Muthupalani S."/>
            <person name="Sheh A."/>
            <person name="Feng Y."/>
            <person name="Gong G."/>
            <person name="Vandamme P."/>
            <person name="Holcombe H.R."/>
            <person name="Paster B.J."/>
            <person name="Fox J.G."/>
        </authorList>
    </citation>
    <scope>NUCLEOTIDE SEQUENCE [LARGE SCALE GENOMIC DNA]</scope>
    <source>
        <strain evidence="13 14">MIT 97-6194</strain>
    </source>
</reference>
<comment type="similarity">
    <text evidence="8 9">Belongs to the TonB-dependent receptor family.</text>
</comment>
<dbReference type="Pfam" id="PF00593">
    <property type="entry name" value="TonB_dep_Rec_b-barrel"/>
    <property type="match status" value="1"/>
</dbReference>
<keyword evidence="14" id="KW-1185">Reference proteome</keyword>
<evidence type="ECO:0000256" key="1">
    <source>
        <dbReference type="ARBA" id="ARBA00004571"/>
    </source>
</evidence>
<evidence type="ECO:0000313" key="13">
    <source>
        <dbReference type="EMBL" id="TLD94363.1"/>
    </source>
</evidence>
<evidence type="ECO:0000256" key="10">
    <source>
        <dbReference type="SAM" id="MobiDB-lite"/>
    </source>
</evidence>
<evidence type="ECO:0000256" key="6">
    <source>
        <dbReference type="ARBA" id="ARBA00023136"/>
    </source>
</evidence>
<evidence type="ECO:0000259" key="11">
    <source>
        <dbReference type="Pfam" id="PF00593"/>
    </source>
</evidence>
<organism evidence="13 14">
    <name type="scientific">Helicobacter saguini</name>
    <dbReference type="NCBI Taxonomy" id="1548018"/>
    <lineage>
        <taxon>Bacteria</taxon>
        <taxon>Pseudomonadati</taxon>
        <taxon>Campylobacterota</taxon>
        <taxon>Epsilonproteobacteria</taxon>
        <taxon>Campylobacterales</taxon>
        <taxon>Helicobacteraceae</taxon>
        <taxon>Helicobacter</taxon>
    </lineage>
</organism>
<evidence type="ECO:0000256" key="3">
    <source>
        <dbReference type="ARBA" id="ARBA00022452"/>
    </source>
</evidence>
<dbReference type="InterPro" id="IPR000531">
    <property type="entry name" value="Beta-barrel_TonB"/>
</dbReference>
<keyword evidence="13" id="KW-0675">Receptor</keyword>
<comment type="caution">
    <text evidence="13">The sequence shown here is derived from an EMBL/GenBank/DDBJ whole genome shotgun (WGS) entry which is preliminary data.</text>
</comment>
<feature type="compositionally biased region" description="Acidic residues" evidence="10">
    <location>
        <begin position="285"/>
        <end position="295"/>
    </location>
</feature>
<dbReference type="PROSITE" id="PS52016">
    <property type="entry name" value="TONB_DEPENDENT_REC_3"/>
    <property type="match status" value="1"/>
</dbReference>
<feature type="region of interest" description="Disordered" evidence="10">
    <location>
        <begin position="1"/>
        <end position="23"/>
    </location>
</feature>
<evidence type="ECO:0000259" key="12">
    <source>
        <dbReference type="Pfam" id="PF07715"/>
    </source>
</evidence>
<evidence type="ECO:0000256" key="9">
    <source>
        <dbReference type="RuleBase" id="RU003357"/>
    </source>
</evidence>
<dbReference type="EMBL" id="JRMP02000008">
    <property type="protein sequence ID" value="TLD94363.1"/>
    <property type="molecule type" value="Genomic_DNA"/>
</dbReference>
<evidence type="ECO:0000256" key="8">
    <source>
        <dbReference type="PROSITE-ProRule" id="PRU01360"/>
    </source>
</evidence>
<feature type="domain" description="TonB-dependent receptor plug" evidence="12">
    <location>
        <begin position="88"/>
        <end position="200"/>
    </location>
</feature>
<keyword evidence="7 8" id="KW-0998">Cell outer membrane</keyword>